<evidence type="ECO:0000313" key="2">
    <source>
        <dbReference type="EMBL" id="SOB71191.1"/>
    </source>
</evidence>
<dbReference type="EMBL" id="LT907978">
    <property type="protein sequence ID" value="SOB71191.1"/>
    <property type="molecule type" value="Genomic_DNA"/>
</dbReference>
<accession>A0A285PNJ5</accession>
<dbReference type="KEGG" id="ehl:EHLA_0426"/>
<keyword evidence="3" id="KW-1185">Reference proteome</keyword>
<dbReference type="RefSeq" id="WP_096239146.1">
    <property type="nucleotide sequence ID" value="NZ_LT907978.1"/>
</dbReference>
<dbReference type="Pfam" id="PF11457">
    <property type="entry name" value="DUF3021"/>
    <property type="match status" value="1"/>
</dbReference>
<keyword evidence="1" id="KW-0812">Transmembrane</keyword>
<gene>
    <name evidence="2" type="ORF">EHLA_0426</name>
</gene>
<name>A0A285PNJ5_9FIRM</name>
<reference evidence="3" key="1">
    <citation type="submission" date="2017-09" db="EMBL/GenBank/DDBJ databases">
        <authorList>
            <person name="Shetty A S."/>
        </authorList>
    </citation>
    <scope>NUCLEOTIDE SEQUENCE [LARGE SCALE GENOMIC DNA]</scope>
</reference>
<dbReference type="Proteomes" id="UP000217549">
    <property type="component" value="Chromosome I"/>
</dbReference>
<feature type="transmembrane region" description="Helical" evidence="1">
    <location>
        <begin position="74"/>
        <end position="95"/>
    </location>
</feature>
<dbReference type="InterPro" id="IPR021560">
    <property type="entry name" value="DUF3021"/>
</dbReference>
<feature type="transmembrane region" description="Helical" evidence="1">
    <location>
        <begin position="43"/>
        <end position="67"/>
    </location>
</feature>
<dbReference type="AlphaFoldDB" id="A0A285PNJ5"/>
<evidence type="ECO:0000256" key="1">
    <source>
        <dbReference type="SAM" id="Phobius"/>
    </source>
</evidence>
<protein>
    <recommendedName>
        <fullName evidence="4">DUF3021 domain-containing protein</fullName>
    </recommendedName>
</protein>
<evidence type="ECO:0000313" key="3">
    <source>
        <dbReference type="Proteomes" id="UP000217549"/>
    </source>
</evidence>
<feature type="transmembrane region" description="Helical" evidence="1">
    <location>
        <begin position="101"/>
        <end position="124"/>
    </location>
</feature>
<evidence type="ECO:0008006" key="4">
    <source>
        <dbReference type="Google" id="ProtNLM"/>
    </source>
</evidence>
<keyword evidence="1" id="KW-1133">Transmembrane helix</keyword>
<sequence length="146" mass="16435">MNMKKFVLEFLRRGFAACGMGPIILAILYLILQQTAAVETLTVNQVCIGIFSITALAFIAGGMNAIYQIERLPLMVAILIHGSVLYISYLVTYLLNDWLDWGVMSIVVFSAIFLVGYIVIWALIYSITKNRTERLNEALKQKQQNP</sequence>
<feature type="transmembrane region" description="Helical" evidence="1">
    <location>
        <begin position="12"/>
        <end position="31"/>
    </location>
</feature>
<proteinExistence type="predicted"/>
<organism evidence="2 3">
    <name type="scientific">Anaerobutyricum hallii</name>
    <dbReference type="NCBI Taxonomy" id="39488"/>
    <lineage>
        <taxon>Bacteria</taxon>
        <taxon>Bacillati</taxon>
        <taxon>Bacillota</taxon>
        <taxon>Clostridia</taxon>
        <taxon>Lachnospirales</taxon>
        <taxon>Lachnospiraceae</taxon>
        <taxon>Anaerobutyricum</taxon>
    </lineage>
</organism>
<keyword evidence="1" id="KW-0472">Membrane</keyword>